<dbReference type="EMBL" id="AP012204">
    <property type="protein sequence ID" value="BAK33208.1"/>
    <property type="molecule type" value="Genomic_DNA"/>
</dbReference>
<proteinExistence type="predicted"/>
<protein>
    <recommendedName>
        <fullName evidence="3">SHOCT domain-containing protein</fullName>
    </recommendedName>
</protein>
<evidence type="ECO:0000313" key="1">
    <source>
        <dbReference type="EMBL" id="BAK33208.1"/>
    </source>
</evidence>
<name>F5XHR3_MICPN</name>
<organism evidence="1 2">
    <name type="scientific">Microlunatus phosphovorus (strain ATCC 700054 / DSM 10555 / JCM 9379 / NBRC 101784 / NCIMB 13414 / VKM Ac-1990 / NM-1)</name>
    <dbReference type="NCBI Taxonomy" id="1032480"/>
    <lineage>
        <taxon>Bacteria</taxon>
        <taxon>Bacillati</taxon>
        <taxon>Actinomycetota</taxon>
        <taxon>Actinomycetes</taxon>
        <taxon>Propionibacteriales</taxon>
        <taxon>Propionibacteriaceae</taxon>
        <taxon>Microlunatus</taxon>
    </lineage>
</organism>
<sequence>MPPRPLARPPLLSQPPPVDVSVQFAQLARLGELPQQGVLTHAEFDEQEACLLGR</sequence>
<dbReference type="AlphaFoldDB" id="F5XHR3"/>
<dbReference type="RefSeq" id="WP_013861097.1">
    <property type="nucleotide sequence ID" value="NC_015635.1"/>
</dbReference>
<keyword evidence="2" id="KW-1185">Reference proteome</keyword>
<evidence type="ECO:0000313" key="2">
    <source>
        <dbReference type="Proteomes" id="UP000007947"/>
    </source>
</evidence>
<dbReference type="STRING" id="1032480.MLP_01940"/>
<dbReference type="Proteomes" id="UP000007947">
    <property type="component" value="Chromosome"/>
</dbReference>
<dbReference type="KEGG" id="mph:MLP_01940"/>
<accession>F5XHR3</accession>
<reference evidence="1 2" key="1">
    <citation type="submission" date="2011-05" db="EMBL/GenBank/DDBJ databases">
        <title>Whole genome sequence of Microlunatus phosphovorus NM-1.</title>
        <authorList>
            <person name="Hosoyama A."/>
            <person name="Sasaki K."/>
            <person name="Harada T."/>
            <person name="Igarashi R."/>
            <person name="Kawakoshi A."/>
            <person name="Sasagawa M."/>
            <person name="Fukada J."/>
            <person name="Nakamura S."/>
            <person name="Katano Y."/>
            <person name="Hanada S."/>
            <person name="Kamagata Y."/>
            <person name="Nakamura N."/>
            <person name="Yamazaki S."/>
            <person name="Fujita N."/>
        </authorList>
    </citation>
    <scope>NUCLEOTIDE SEQUENCE [LARGE SCALE GENOMIC DNA]</scope>
    <source>
        <strain evidence="2">ATCC 700054 / DSM 10555 / JCM 9379 / NBRC 101784 / NCIMB 13414 / VKM Ac-1990 / NM-1</strain>
    </source>
</reference>
<gene>
    <name evidence="1" type="ordered locus">MLP_01940</name>
</gene>
<dbReference type="HOGENOM" id="CLU_3045404_0_0_11"/>
<evidence type="ECO:0008006" key="3">
    <source>
        <dbReference type="Google" id="ProtNLM"/>
    </source>
</evidence>